<proteinExistence type="predicted"/>
<name>A0A6A6T2R4_9PLEO</name>
<sequence length="325" mass="36606">MTEIAIPTPVPTLKVRPIIRDQLKPASRAPRAIFDEATHLNYVSAPKTLSLDDIGLSPPNAISSVAVSEPFSLFSEEAMRIMRSEIFTDEVWENCMHSTEFAGCQLREHAPKYAPFMYDAWTNPRTLSIISSIAGIDLEPVYDIEVGNINVSVQDPNKDPASVDEVAVTKWHVDSYPFVCVVMMSDASNMIGGETAIKSGSGETLKVRGPQMGCGVVLQGRCITHQALAAVGGTERITMITAFRPRDPLVMHDTVLTTIRPITNHSELYFQWTEYRVEVLQERLRMMVKMMEQQHRAGRKTDKARIKEFLRQQEEWLRITNDEII</sequence>
<dbReference type="AlphaFoldDB" id="A0A6A6T2R4"/>
<evidence type="ECO:0008006" key="3">
    <source>
        <dbReference type="Google" id="ProtNLM"/>
    </source>
</evidence>
<accession>A0A6A6T2R4</accession>
<gene>
    <name evidence="1" type="ORF">K491DRAFT_633813</name>
</gene>
<dbReference type="PANTHER" id="PTHR41677">
    <property type="entry name" value="YALI0B19030P"/>
    <property type="match status" value="1"/>
</dbReference>
<protein>
    <recommendedName>
        <fullName evidence="3">Fe2OG dioxygenase domain-containing protein</fullName>
    </recommendedName>
</protein>
<evidence type="ECO:0000313" key="1">
    <source>
        <dbReference type="EMBL" id="KAF2653431.1"/>
    </source>
</evidence>
<organism evidence="1 2">
    <name type="scientific">Lophiostoma macrostomum CBS 122681</name>
    <dbReference type="NCBI Taxonomy" id="1314788"/>
    <lineage>
        <taxon>Eukaryota</taxon>
        <taxon>Fungi</taxon>
        <taxon>Dikarya</taxon>
        <taxon>Ascomycota</taxon>
        <taxon>Pezizomycotina</taxon>
        <taxon>Dothideomycetes</taxon>
        <taxon>Pleosporomycetidae</taxon>
        <taxon>Pleosporales</taxon>
        <taxon>Lophiostomataceae</taxon>
        <taxon>Lophiostoma</taxon>
    </lineage>
</organism>
<dbReference type="Proteomes" id="UP000799324">
    <property type="component" value="Unassembled WGS sequence"/>
</dbReference>
<evidence type="ECO:0000313" key="2">
    <source>
        <dbReference type="Proteomes" id="UP000799324"/>
    </source>
</evidence>
<dbReference type="OrthoDB" id="10256055at2759"/>
<dbReference type="PANTHER" id="PTHR41677:SF1">
    <property type="entry name" value="FE2OG DIOXYGENASE DOMAIN-CONTAINING PROTEIN"/>
    <property type="match status" value="1"/>
</dbReference>
<dbReference type="EMBL" id="MU004381">
    <property type="protein sequence ID" value="KAF2653431.1"/>
    <property type="molecule type" value="Genomic_DNA"/>
</dbReference>
<reference evidence="1" key="1">
    <citation type="journal article" date="2020" name="Stud. Mycol.">
        <title>101 Dothideomycetes genomes: a test case for predicting lifestyles and emergence of pathogens.</title>
        <authorList>
            <person name="Haridas S."/>
            <person name="Albert R."/>
            <person name="Binder M."/>
            <person name="Bloem J."/>
            <person name="Labutti K."/>
            <person name="Salamov A."/>
            <person name="Andreopoulos B."/>
            <person name="Baker S."/>
            <person name="Barry K."/>
            <person name="Bills G."/>
            <person name="Bluhm B."/>
            <person name="Cannon C."/>
            <person name="Castanera R."/>
            <person name="Culley D."/>
            <person name="Daum C."/>
            <person name="Ezra D."/>
            <person name="Gonzalez J."/>
            <person name="Henrissat B."/>
            <person name="Kuo A."/>
            <person name="Liang C."/>
            <person name="Lipzen A."/>
            <person name="Lutzoni F."/>
            <person name="Magnuson J."/>
            <person name="Mondo S."/>
            <person name="Nolan M."/>
            <person name="Ohm R."/>
            <person name="Pangilinan J."/>
            <person name="Park H.-J."/>
            <person name="Ramirez L."/>
            <person name="Alfaro M."/>
            <person name="Sun H."/>
            <person name="Tritt A."/>
            <person name="Yoshinaga Y."/>
            <person name="Zwiers L.-H."/>
            <person name="Turgeon B."/>
            <person name="Goodwin S."/>
            <person name="Spatafora J."/>
            <person name="Crous P."/>
            <person name="Grigoriev I."/>
        </authorList>
    </citation>
    <scope>NUCLEOTIDE SEQUENCE</scope>
    <source>
        <strain evidence="1">CBS 122681</strain>
    </source>
</reference>
<keyword evidence="2" id="KW-1185">Reference proteome</keyword>